<reference evidence="2 5" key="3">
    <citation type="submission" date="2020-11" db="EMBL/GenBank/DDBJ databases">
        <authorList>
            <consortium name="Pathogen Informatics"/>
        </authorList>
    </citation>
    <scope>NUCLEOTIDE SEQUENCE [LARGE SCALE GENOMIC DNA]</scope>
    <source>
        <strain evidence="2 5">NCTC12218</strain>
    </source>
</reference>
<reference evidence="4" key="2">
    <citation type="submission" date="2018-06" db="EMBL/GenBank/DDBJ databases">
        <authorList>
            <consortium name="Pathogen Informatics"/>
            <person name="Doyle S."/>
        </authorList>
    </citation>
    <scope>NUCLEOTIDE SEQUENCE [LARGE SCALE GENOMIC DNA]</scope>
    <source>
        <strain evidence="4">NCTC12218</strain>
    </source>
</reference>
<proteinExistence type="inferred from homology"/>
<dbReference type="EMBL" id="UHEF01000001">
    <property type="protein sequence ID" value="SUM89095.1"/>
    <property type="molecule type" value="Genomic_DNA"/>
</dbReference>
<reference evidence="3 6" key="1">
    <citation type="submission" date="2018-01" db="EMBL/GenBank/DDBJ databases">
        <title>Complete genome sequence of Staphylococcus Scheliferi isolated from human.</title>
        <authorList>
            <person name="Abouelkhair M.A."/>
            <person name="Bemis D.A."/>
            <person name="Kania S.A."/>
        </authorList>
    </citation>
    <scope>NUCLEOTIDE SEQUENCE [LARGE SCALE GENOMIC DNA]</scope>
    <source>
        <strain evidence="3 6">ATCC 43808</strain>
    </source>
</reference>
<comment type="similarity">
    <text evidence="1">Belongs to the LacAB/RpiB family.</text>
</comment>
<sequence>MKLYLNATTKGQALKEKLLSFLVAKGHDVVDLTSSEDGDDVFKVTQQTVMKIQSDLESKAIIVDDYGIAPFIIANKYKHIICASVSDEQSSKMTRRHNNTNIIVLGSEIIGATLVQNCADAFFKADYDAGRHQIRIDMLNHMC</sequence>
<dbReference type="NCBIfam" id="TIGR00689">
    <property type="entry name" value="rpiB_lacA_lacB"/>
    <property type="match status" value="1"/>
</dbReference>
<dbReference type="Proteomes" id="UP000572988">
    <property type="component" value="Unassembled WGS sequence"/>
</dbReference>
<dbReference type="InterPro" id="IPR003500">
    <property type="entry name" value="RpiB_LacA_LacB"/>
</dbReference>
<dbReference type="Proteomes" id="UP000264146">
    <property type="component" value="Chromosome"/>
</dbReference>
<dbReference type="PANTHER" id="PTHR30345:SF5">
    <property type="entry name" value="GALACTOSE-6-PHOSPHATE ISOMERASE SUBUNIT LACA"/>
    <property type="match status" value="1"/>
</dbReference>
<accession>A0A7Z7VXF0</accession>
<evidence type="ECO:0000313" key="5">
    <source>
        <dbReference type="Proteomes" id="UP000264146"/>
    </source>
</evidence>
<evidence type="ECO:0000313" key="6">
    <source>
        <dbReference type="Proteomes" id="UP000572988"/>
    </source>
</evidence>
<dbReference type="SUPFAM" id="SSF89623">
    <property type="entry name" value="Ribose/Galactose isomerase RpiB/AlsB"/>
    <property type="match status" value="1"/>
</dbReference>
<dbReference type="GO" id="GO:0009052">
    <property type="term" value="P:pentose-phosphate shunt, non-oxidative branch"/>
    <property type="evidence" value="ECO:0007669"/>
    <property type="project" value="TreeGrafter"/>
</dbReference>
<keyword evidence="6" id="KW-1185">Reference proteome</keyword>
<dbReference type="GO" id="GO:0004751">
    <property type="term" value="F:ribose-5-phosphate isomerase activity"/>
    <property type="evidence" value="ECO:0007669"/>
    <property type="project" value="TreeGrafter"/>
</dbReference>
<dbReference type="EMBL" id="LR962863">
    <property type="protein sequence ID" value="CAD7359877.1"/>
    <property type="molecule type" value="Genomic_DNA"/>
</dbReference>
<name>A0A7Z7VXF0_STASC</name>
<dbReference type="GO" id="GO:0050044">
    <property type="term" value="F:galactose-6-phosphate isomerase activity"/>
    <property type="evidence" value="ECO:0007669"/>
    <property type="project" value="UniProtKB-EC"/>
</dbReference>
<dbReference type="Gene3D" id="3.40.1400.10">
    <property type="entry name" value="Sugar-phosphate isomerase, RpiB/LacA/LacB"/>
    <property type="match status" value="1"/>
</dbReference>
<dbReference type="EC" id="5.3.1.26" evidence="4"/>
<dbReference type="RefSeq" id="WP_016425036.1">
    <property type="nucleotide sequence ID" value="NZ_CABKRV010000001.1"/>
</dbReference>
<evidence type="ECO:0000313" key="4">
    <source>
        <dbReference type="EMBL" id="SUM89095.1"/>
    </source>
</evidence>
<evidence type="ECO:0000313" key="2">
    <source>
        <dbReference type="EMBL" id="CAD7359877.1"/>
    </source>
</evidence>
<organism evidence="4">
    <name type="scientific">Staphylococcus schleiferi</name>
    <dbReference type="NCBI Taxonomy" id="1295"/>
    <lineage>
        <taxon>Bacteria</taxon>
        <taxon>Bacillati</taxon>
        <taxon>Bacillota</taxon>
        <taxon>Bacilli</taxon>
        <taxon>Bacillales</taxon>
        <taxon>Staphylococcaceae</taxon>
        <taxon>Staphylococcus</taxon>
    </lineage>
</organism>
<gene>
    <name evidence="4" type="primary">lacA_1</name>
    <name evidence="3" type="ORF">C1O36_04215</name>
    <name evidence="4" type="ORF">NCTC12218_01539</name>
</gene>
<dbReference type="PANTHER" id="PTHR30345">
    <property type="entry name" value="RIBOSE-5-PHOSPHATE ISOMERASE B"/>
    <property type="match status" value="1"/>
</dbReference>
<dbReference type="PIRSF" id="PIRSF005384">
    <property type="entry name" value="RpiB_LacA_B"/>
    <property type="match status" value="1"/>
</dbReference>
<dbReference type="InterPro" id="IPR036569">
    <property type="entry name" value="RpiB_LacA_LacB_sf"/>
</dbReference>
<keyword evidence="4" id="KW-0413">Isomerase</keyword>
<dbReference type="Pfam" id="PF02502">
    <property type="entry name" value="LacAB_rpiB"/>
    <property type="match status" value="1"/>
</dbReference>
<evidence type="ECO:0000256" key="1">
    <source>
        <dbReference type="ARBA" id="ARBA00008754"/>
    </source>
</evidence>
<dbReference type="AlphaFoldDB" id="A0A7Z7VXF0"/>
<evidence type="ECO:0000313" key="3">
    <source>
        <dbReference type="EMBL" id="NHA33732.1"/>
    </source>
</evidence>
<protein>
    <submittedName>
        <fullName evidence="4">Putative galactose-6-phosphate isomerase LacA subunit</fullName>
        <ecNumber evidence="4">5.3.1.26</ecNumber>
    </submittedName>
    <submittedName>
        <fullName evidence="3">RpiB/LacA/LacB family sugar-phosphate isomerase</fullName>
    </submittedName>
</protein>
<dbReference type="GO" id="GO:0019316">
    <property type="term" value="P:D-allose catabolic process"/>
    <property type="evidence" value="ECO:0007669"/>
    <property type="project" value="TreeGrafter"/>
</dbReference>
<dbReference type="EMBL" id="POVK01000010">
    <property type="protein sequence ID" value="NHA33732.1"/>
    <property type="molecule type" value="Genomic_DNA"/>
</dbReference>